<sequence>MKVPYLDLKGPHTEIRAELDAAYHRVVDSGWFVLGEEVRAFEEEYAAYCGAAHCVSVATGCDALELALRALDIGPGDEVVVPSATYIATWLAVSETGADVVPVEVDPDTHLLDPAAVEAAVTPATRAVMPVHLYGQPADLPALRRVADRHGLALIDDAAQAHGARLNGTRVGGGGLATATAFSFYPGKNLGALGDGGGILTDDAELAERLRLLRNYGSRRKYHHELKSTNSRLDELHAAVLRAKLPHLDRWNARRAEIAERYRAAFADLPGLRPTAVPEGAEPSWHLYVVCCDDRDAVQRSLTDAGVGTLIHYPVPVHLSPAYADEKRWPAGAFPRAEAIAAQVLSLPMGPHLSDADVSYVIEAVRAAV</sequence>
<evidence type="ECO:0000313" key="6">
    <source>
        <dbReference type="EMBL" id="CBH32794.1"/>
    </source>
</evidence>
<dbReference type="AlphaFoldDB" id="D1H0I5"/>
<name>D1H0I5_9ACTN</name>
<dbReference type="CDD" id="cd00616">
    <property type="entry name" value="AHBA_syn"/>
    <property type="match status" value="1"/>
</dbReference>
<dbReference type="Gene3D" id="3.40.640.10">
    <property type="entry name" value="Type I PLP-dependent aspartate aminotransferase-like (Major domain)"/>
    <property type="match status" value="1"/>
</dbReference>
<dbReference type="Pfam" id="PF01041">
    <property type="entry name" value="DegT_DnrJ_EryC1"/>
    <property type="match status" value="1"/>
</dbReference>
<feature type="active site" description="Proton acceptor" evidence="3">
    <location>
        <position position="188"/>
    </location>
</feature>
<dbReference type="SUPFAM" id="SSF53383">
    <property type="entry name" value="PLP-dependent transferases"/>
    <property type="match status" value="1"/>
</dbReference>
<evidence type="ECO:0000256" key="5">
    <source>
        <dbReference type="RuleBase" id="RU004508"/>
    </source>
</evidence>
<reference evidence="6" key="1">
    <citation type="journal article" date="2010" name="ChemBioChem">
        <title>Cloning and characterization of the ravidomycin and chrysomycin biosynthetic gene clusters.</title>
        <authorList>
            <person name="Kharel M.K."/>
            <person name="Nybo S.E."/>
            <person name="Shepherd M.D."/>
            <person name="Rohr J."/>
        </authorList>
    </citation>
    <scope>NUCLEOTIDE SEQUENCE</scope>
    <source>
        <strain evidence="6">C23201NS3</strain>
    </source>
</reference>
<dbReference type="InterPro" id="IPR000653">
    <property type="entry name" value="DegT/StrS_aminotransferase"/>
</dbReference>
<keyword evidence="6" id="KW-0032">Aminotransferase</keyword>
<feature type="modified residue" description="N6-(pyridoxal phosphate)lysine" evidence="4">
    <location>
        <position position="188"/>
    </location>
</feature>
<organism evidence="6">
    <name type="scientific">Streptomyces ravidus</name>
    <dbReference type="NCBI Taxonomy" id="691266"/>
    <lineage>
        <taxon>Bacteria</taxon>
        <taxon>Bacillati</taxon>
        <taxon>Actinomycetota</taxon>
        <taxon>Actinomycetes</taxon>
        <taxon>Kitasatosporales</taxon>
        <taxon>Streptomycetaceae</taxon>
        <taxon>Streptomyces</taxon>
    </lineage>
</organism>
<dbReference type="PANTHER" id="PTHR30244:SF36">
    <property type="entry name" value="3-OXO-GLUCOSE-6-PHOSPHATE:GLUTAMATE AMINOTRANSFERASE"/>
    <property type="match status" value="1"/>
</dbReference>
<dbReference type="PIRSF" id="PIRSF000390">
    <property type="entry name" value="PLP_StrS"/>
    <property type="match status" value="1"/>
</dbReference>
<evidence type="ECO:0000256" key="1">
    <source>
        <dbReference type="ARBA" id="ARBA00022898"/>
    </source>
</evidence>
<protein>
    <submittedName>
        <fullName evidence="6">Putative aminotransferase</fullName>
    </submittedName>
</protein>
<accession>D1H0I5</accession>
<keyword evidence="6" id="KW-0808">Transferase</keyword>
<gene>
    <name evidence="6" type="primary">ravAMT</name>
</gene>
<evidence type="ECO:0000256" key="2">
    <source>
        <dbReference type="ARBA" id="ARBA00037999"/>
    </source>
</evidence>
<dbReference type="GO" id="GO:0000271">
    <property type="term" value="P:polysaccharide biosynthetic process"/>
    <property type="evidence" value="ECO:0007669"/>
    <property type="project" value="TreeGrafter"/>
</dbReference>
<dbReference type="PANTHER" id="PTHR30244">
    <property type="entry name" value="TRANSAMINASE"/>
    <property type="match status" value="1"/>
</dbReference>
<dbReference type="GO" id="GO:0030170">
    <property type="term" value="F:pyridoxal phosphate binding"/>
    <property type="evidence" value="ECO:0007669"/>
    <property type="project" value="TreeGrafter"/>
</dbReference>
<dbReference type="FunFam" id="3.40.640.10:FF:000089">
    <property type="entry name" value="Aminotransferase, DegT/DnrJ/EryC1/StrS family"/>
    <property type="match status" value="1"/>
</dbReference>
<dbReference type="InterPro" id="IPR015421">
    <property type="entry name" value="PyrdxlP-dep_Trfase_major"/>
</dbReference>
<comment type="similarity">
    <text evidence="2 5">Belongs to the DegT/DnrJ/EryC1 family.</text>
</comment>
<proteinExistence type="inferred from homology"/>
<dbReference type="InterPro" id="IPR015424">
    <property type="entry name" value="PyrdxlP-dep_Trfase"/>
</dbReference>
<dbReference type="InterPro" id="IPR015422">
    <property type="entry name" value="PyrdxlP-dep_Trfase_small"/>
</dbReference>
<evidence type="ECO:0000256" key="3">
    <source>
        <dbReference type="PIRSR" id="PIRSR000390-1"/>
    </source>
</evidence>
<dbReference type="EMBL" id="FN565485">
    <property type="protein sequence ID" value="CBH32794.1"/>
    <property type="molecule type" value="Genomic_DNA"/>
</dbReference>
<dbReference type="Gene3D" id="3.90.1150.10">
    <property type="entry name" value="Aspartate Aminotransferase, domain 1"/>
    <property type="match status" value="1"/>
</dbReference>
<keyword evidence="1 4" id="KW-0663">Pyridoxal phosphate</keyword>
<dbReference type="GO" id="GO:0008483">
    <property type="term" value="F:transaminase activity"/>
    <property type="evidence" value="ECO:0007669"/>
    <property type="project" value="UniProtKB-KW"/>
</dbReference>
<evidence type="ECO:0000256" key="4">
    <source>
        <dbReference type="PIRSR" id="PIRSR000390-2"/>
    </source>
</evidence>